<proteinExistence type="predicted"/>
<accession>A0A9Q0M6H3</accession>
<dbReference type="AlphaFoldDB" id="A0A9Q0M6H3"/>
<keyword evidence="2" id="KW-1185">Reference proteome</keyword>
<evidence type="ECO:0000313" key="1">
    <source>
        <dbReference type="EMBL" id="KAJ6219874.1"/>
    </source>
</evidence>
<dbReference type="EMBL" id="JAPWDV010000002">
    <property type="protein sequence ID" value="KAJ6219874.1"/>
    <property type="molecule type" value="Genomic_DNA"/>
</dbReference>
<name>A0A9Q0M6H3_BLOTA</name>
<protein>
    <submittedName>
        <fullName evidence="1">Uncharacterized protein</fullName>
    </submittedName>
</protein>
<reference evidence="1" key="1">
    <citation type="submission" date="2022-12" db="EMBL/GenBank/DDBJ databases">
        <title>Genome assemblies of Blomia tropicalis.</title>
        <authorList>
            <person name="Cui Y."/>
        </authorList>
    </citation>
    <scope>NUCLEOTIDE SEQUENCE</scope>
    <source>
        <tissue evidence="1">Adult mites</tissue>
    </source>
</reference>
<evidence type="ECO:0000313" key="2">
    <source>
        <dbReference type="Proteomes" id="UP001142055"/>
    </source>
</evidence>
<organism evidence="1 2">
    <name type="scientific">Blomia tropicalis</name>
    <name type="common">Mite</name>
    <dbReference type="NCBI Taxonomy" id="40697"/>
    <lineage>
        <taxon>Eukaryota</taxon>
        <taxon>Metazoa</taxon>
        <taxon>Ecdysozoa</taxon>
        <taxon>Arthropoda</taxon>
        <taxon>Chelicerata</taxon>
        <taxon>Arachnida</taxon>
        <taxon>Acari</taxon>
        <taxon>Acariformes</taxon>
        <taxon>Sarcoptiformes</taxon>
        <taxon>Astigmata</taxon>
        <taxon>Glycyphagoidea</taxon>
        <taxon>Echimyopodidae</taxon>
        <taxon>Blomia</taxon>
    </lineage>
</organism>
<gene>
    <name evidence="1" type="ORF">RDWZM_005686</name>
</gene>
<sequence>MINSVEFDDDDTVALFRQYRFECQELLTQASSSLDNKSHIGMLERLVRDLIEQNQCLVENIAEIKHESAMRVDELHRRLQESAQRTEEVMLSLASHELHLKQFVEQHCCNCCQCDTRLMQFKMCHRDQCHERDLGMNQWNRVLCQTSNWFTNKRFYNSMECFHNLPSQIRFTNLVDQIESRINKLEFENEEIRHENGLIRELNSMLSCRDSLQLSIDSHHYADHQHISSHRQHSTEKKMVDSTIGDHVNEDLITFLGETRQTDMFADYLMESVDLRDGLDSCGGSRPDSLNDGSRLDIDSGFSTDLIPSQTDINSFIMSSSECDDELCDSQSTTSIGINRSKNETNITESSIRTRLQLAERLVPKLYNKLLYYLVQRNVLLRQLQLETKTRIKCKRDLSSLADHVTRELKDFDLDHLSQYKSINTSTS</sequence>
<dbReference type="Proteomes" id="UP001142055">
    <property type="component" value="Chromosome 2"/>
</dbReference>
<comment type="caution">
    <text evidence="1">The sequence shown here is derived from an EMBL/GenBank/DDBJ whole genome shotgun (WGS) entry which is preliminary data.</text>
</comment>